<accession>A0ABS4G4B2</accession>
<feature type="transmembrane region" description="Helical" evidence="1">
    <location>
        <begin position="43"/>
        <end position="67"/>
    </location>
</feature>
<keyword evidence="1" id="KW-0812">Transmembrane</keyword>
<feature type="transmembrane region" description="Helical" evidence="1">
    <location>
        <begin position="79"/>
        <end position="100"/>
    </location>
</feature>
<dbReference type="EMBL" id="JAGGKC010000014">
    <property type="protein sequence ID" value="MBP1919395.1"/>
    <property type="molecule type" value="Genomic_DNA"/>
</dbReference>
<gene>
    <name evidence="2" type="ORF">J2Z34_001884</name>
</gene>
<evidence type="ECO:0000256" key="1">
    <source>
        <dbReference type="SAM" id="Phobius"/>
    </source>
</evidence>
<organism evidence="2 3">
    <name type="scientific">Youngiibacter multivorans</name>
    <dbReference type="NCBI Taxonomy" id="937251"/>
    <lineage>
        <taxon>Bacteria</taxon>
        <taxon>Bacillati</taxon>
        <taxon>Bacillota</taxon>
        <taxon>Clostridia</taxon>
        <taxon>Eubacteriales</taxon>
        <taxon>Clostridiaceae</taxon>
        <taxon>Youngiibacter</taxon>
    </lineage>
</organism>
<keyword evidence="1" id="KW-1133">Transmembrane helix</keyword>
<keyword evidence="1" id="KW-0472">Membrane</keyword>
<feature type="transmembrane region" description="Helical" evidence="1">
    <location>
        <begin position="7"/>
        <end position="31"/>
    </location>
</feature>
<dbReference type="RefSeq" id="WP_209459594.1">
    <property type="nucleotide sequence ID" value="NZ_JAGGKC010000014.1"/>
</dbReference>
<comment type="caution">
    <text evidence="2">The sequence shown here is derived from an EMBL/GenBank/DDBJ whole genome shotgun (WGS) entry which is preliminary data.</text>
</comment>
<proteinExistence type="predicted"/>
<protein>
    <submittedName>
        <fullName evidence="2">Exporter of polyketide antibiotics</fullName>
    </submittedName>
</protein>
<evidence type="ECO:0000313" key="3">
    <source>
        <dbReference type="Proteomes" id="UP001519271"/>
    </source>
</evidence>
<name>A0ABS4G4B2_9CLOT</name>
<reference evidence="2 3" key="1">
    <citation type="submission" date="2021-03" db="EMBL/GenBank/DDBJ databases">
        <title>Genomic Encyclopedia of Type Strains, Phase IV (KMG-IV): sequencing the most valuable type-strain genomes for metagenomic binning, comparative biology and taxonomic classification.</title>
        <authorList>
            <person name="Goeker M."/>
        </authorList>
    </citation>
    <scope>NUCLEOTIDE SEQUENCE [LARGE SCALE GENOMIC DNA]</scope>
    <source>
        <strain evidence="2 3">DSM 6139</strain>
    </source>
</reference>
<sequence length="101" mass="10672">MKPYTRAGWWSVITMLIAALLLIGVAIAMNMPYNLSFPAPRMGALLAALAAALFAGIGTFCGAIALLQKDRSKSVLVSEALGILFFLAVFLALAFPGILWG</sequence>
<dbReference type="Proteomes" id="UP001519271">
    <property type="component" value="Unassembled WGS sequence"/>
</dbReference>
<evidence type="ECO:0000313" key="2">
    <source>
        <dbReference type="EMBL" id="MBP1919395.1"/>
    </source>
</evidence>
<keyword evidence="3" id="KW-1185">Reference proteome</keyword>